<protein>
    <submittedName>
        <fullName evidence="1">Uncharacterized protein</fullName>
    </submittedName>
</protein>
<sequence>MSQNGSKPNDSFVMNLVPSPPTTMSTHSSTFDFRSYLQERTGYSSWIVEELTGGSANHTVRVSRPNKPLSDERTTLERVSHPLKWSFGSVVMKQAPPYLAKSPEFPFSPKRQVIEAEALRFLHAHTSVSDLFKRNPNIRAPKLVHHDPFSHVLMQSDLGSHPNLYDILTSPTTTTVVASRLGRIVGNFLVDLGESLQGLAPQELQALQARFQNDNSDQLLNDIIVQATDLLKEAEIPDASVLRRRVLEHSYRDQRAAFGQGDIWFGTILVELRAEGNPIVGLCDWEFAGPTGFANDVAQLGAYLHILSESPLVSPQMKENIIACAKEMYAAYLTVPRPSSFLRSLLIVHAWELLVAAGWKARQYLWCSCPGDGLKCHHIRHYALEGAQLLRAAGDLSTGPDYDALSQLAWFSRTGFVSGLEAHLEPLS</sequence>
<dbReference type="EMBL" id="ML208264">
    <property type="protein sequence ID" value="TFK75226.1"/>
    <property type="molecule type" value="Genomic_DNA"/>
</dbReference>
<proteinExistence type="predicted"/>
<gene>
    <name evidence="1" type="ORF">BDN72DRAFT_892567</name>
</gene>
<organism evidence="1 2">
    <name type="scientific">Pluteus cervinus</name>
    <dbReference type="NCBI Taxonomy" id="181527"/>
    <lineage>
        <taxon>Eukaryota</taxon>
        <taxon>Fungi</taxon>
        <taxon>Dikarya</taxon>
        <taxon>Basidiomycota</taxon>
        <taxon>Agaricomycotina</taxon>
        <taxon>Agaricomycetes</taxon>
        <taxon>Agaricomycetidae</taxon>
        <taxon>Agaricales</taxon>
        <taxon>Pluteineae</taxon>
        <taxon>Pluteaceae</taxon>
        <taxon>Pluteus</taxon>
    </lineage>
</organism>
<accession>A0ACD3BC43</accession>
<dbReference type="Proteomes" id="UP000308600">
    <property type="component" value="Unassembled WGS sequence"/>
</dbReference>
<evidence type="ECO:0000313" key="2">
    <source>
        <dbReference type="Proteomes" id="UP000308600"/>
    </source>
</evidence>
<keyword evidence="2" id="KW-1185">Reference proteome</keyword>
<evidence type="ECO:0000313" key="1">
    <source>
        <dbReference type="EMBL" id="TFK75226.1"/>
    </source>
</evidence>
<reference evidence="1 2" key="1">
    <citation type="journal article" date="2019" name="Nat. Ecol. Evol.">
        <title>Megaphylogeny resolves global patterns of mushroom evolution.</title>
        <authorList>
            <person name="Varga T."/>
            <person name="Krizsan K."/>
            <person name="Foldi C."/>
            <person name="Dima B."/>
            <person name="Sanchez-Garcia M."/>
            <person name="Sanchez-Ramirez S."/>
            <person name="Szollosi G.J."/>
            <person name="Szarkandi J.G."/>
            <person name="Papp V."/>
            <person name="Albert L."/>
            <person name="Andreopoulos W."/>
            <person name="Angelini C."/>
            <person name="Antonin V."/>
            <person name="Barry K.W."/>
            <person name="Bougher N.L."/>
            <person name="Buchanan P."/>
            <person name="Buyck B."/>
            <person name="Bense V."/>
            <person name="Catcheside P."/>
            <person name="Chovatia M."/>
            <person name="Cooper J."/>
            <person name="Damon W."/>
            <person name="Desjardin D."/>
            <person name="Finy P."/>
            <person name="Geml J."/>
            <person name="Haridas S."/>
            <person name="Hughes K."/>
            <person name="Justo A."/>
            <person name="Karasinski D."/>
            <person name="Kautmanova I."/>
            <person name="Kiss B."/>
            <person name="Kocsube S."/>
            <person name="Kotiranta H."/>
            <person name="LaButti K.M."/>
            <person name="Lechner B.E."/>
            <person name="Liimatainen K."/>
            <person name="Lipzen A."/>
            <person name="Lukacs Z."/>
            <person name="Mihaltcheva S."/>
            <person name="Morgado L.N."/>
            <person name="Niskanen T."/>
            <person name="Noordeloos M.E."/>
            <person name="Ohm R.A."/>
            <person name="Ortiz-Santana B."/>
            <person name="Ovrebo C."/>
            <person name="Racz N."/>
            <person name="Riley R."/>
            <person name="Savchenko A."/>
            <person name="Shiryaev A."/>
            <person name="Soop K."/>
            <person name="Spirin V."/>
            <person name="Szebenyi C."/>
            <person name="Tomsovsky M."/>
            <person name="Tulloss R.E."/>
            <person name="Uehling J."/>
            <person name="Grigoriev I.V."/>
            <person name="Vagvolgyi C."/>
            <person name="Papp T."/>
            <person name="Martin F.M."/>
            <person name="Miettinen O."/>
            <person name="Hibbett D.S."/>
            <person name="Nagy L.G."/>
        </authorList>
    </citation>
    <scope>NUCLEOTIDE SEQUENCE [LARGE SCALE GENOMIC DNA]</scope>
    <source>
        <strain evidence="1 2">NL-1719</strain>
    </source>
</reference>
<name>A0ACD3BC43_9AGAR</name>